<comment type="subcellular location">
    <subcellularLocation>
        <location evidence="1">Nucleus</location>
    </subcellularLocation>
</comment>
<keyword evidence="1" id="KW-0804">Transcription</keyword>
<accession>A0A6H0XMD4</accession>
<dbReference type="GO" id="GO:0016480">
    <property type="term" value="P:negative regulation of transcription by RNA polymerase III"/>
    <property type="evidence" value="ECO:0007669"/>
    <property type="project" value="UniProtKB-UniRule"/>
</dbReference>
<keyword evidence="4" id="KW-1185">Reference proteome</keyword>
<dbReference type="InterPro" id="IPR038564">
    <property type="entry name" value="Maf1_sf"/>
</dbReference>
<evidence type="ECO:0000313" key="4">
    <source>
        <dbReference type="Proteomes" id="UP000503462"/>
    </source>
</evidence>
<comment type="similarity">
    <text evidence="1">Belongs to the MAF1 family.</text>
</comment>
<keyword evidence="1" id="KW-0805">Transcription regulation</keyword>
<evidence type="ECO:0000256" key="2">
    <source>
        <dbReference type="SAM" id="MobiDB-lite"/>
    </source>
</evidence>
<dbReference type="EMBL" id="CP051139">
    <property type="protein sequence ID" value="QIW95800.1"/>
    <property type="molecule type" value="Genomic_DNA"/>
</dbReference>
<name>A0A6H0XMD4_9PEZI</name>
<evidence type="ECO:0000256" key="1">
    <source>
        <dbReference type="PIRNR" id="PIRNR037240"/>
    </source>
</evidence>
<dbReference type="PANTHER" id="PTHR22504:SF0">
    <property type="entry name" value="REPRESSOR OF RNA POLYMERASE III TRANSCRIPTION MAF1 HOMOLOG"/>
    <property type="match status" value="1"/>
</dbReference>
<proteinExistence type="inferred from homology"/>
<dbReference type="Gene3D" id="3.40.1000.50">
    <property type="entry name" value="Repressor of RNA polymerase III transcription Maf1"/>
    <property type="match status" value="1"/>
</dbReference>
<evidence type="ECO:0000313" key="3">
    <source>
        <dbReference type="EMBL" id="QIW95800.1"/>
    </source>
</evidence>
<dbReference type="PIRSF" id="PIRSF037240">
    <property type="entry name" value="RNA_polIII_Trep_MAF1"/>
    <property type="match status" value="1"/>
</dbReference>
<dbReference type="GO" id="GO:0000994">
    <property type="term" value="F:RNA polymerase III core binding"/>
    <property type="evidence" value="ECO:0007669"/>
    <property type="project" value="TreeGrafter"/>
</dbReference>
<organism evidence="3 4">
    <name type="scientific">Peltaster fructicola</name>
    <dbReference type="NCBI Taxonomy" id="286661"/>
    <lineage>
        <taxon>Eukaryota</taxon>
        <taxon>Fungi</taxon>
        <taxon>Dikarya</taxon>
        <taxon>Ascomycota</taxon>
        <taxon>Pezizomycotina</taxon>
        <taxon>Dothideomycetes</taxon>
        <taxon>Dothideomycetes incertae sedis</taxon>
        <taxon>Peltaster</taxon>
    </lineage>
</organism>
<dbReference type="InterPro" id="IPR015257">
    <property type="entry name" value="Maf1"/>
</dbReference>
<reference evidence="3 4" key="1">
    <citation type="journal article" date="2016" name="Sci. Rep.">
        <title>Peltaster fructicola genome reveals evolution from an invasive phytopathogen to an ectophytic parasite.</title>
        <authorList>
            <person name="Xu C."/>
            <person name="Chen H."/>
            <person name="Gleason M.L."/>
            <person name="Xu J.R."/>
            <person name="Liu H."/>
            <person name="Zhang R."/>
            <person name="Sun G."/>
        </authorList>
    </citation>
    <scope>NUCLEOTIDE SEQUENCE [LARGE SCALE GENOMIC DNA]</scope>
    <source>
        <strain evidence="3 4">LNHT1506</strain>
    </source>
</reference>
<feature type="compositionally biased region" description="Low complexity" evidence="2">
    <location>
        <begin position="83"/>
        <end position="96"/>
    </location>
</feature>
<dbReference type="AlphaFoldDB" id="A0A6H0XMD4"/>
<protein>
    <recommendedName>
        <fullName evidence="1">Repressor of RNA polymerase III transcription MAF1</fullName>
    </recommendedName>
</protein>
<dbReference type="Pfam" id="PF09174">
    <property type="entry name" value="Maf1"/>
    <property type="match status" value="1"/>
</dbReference>
<gene>
    <name evidence="3" type="ORF">AMS68_001318</name>
</gene>
<comment type="function">
    <text evidence="1">Mediator of diverse signals that repress RNA polymerase III transcription. Inhibits the de novo assembly of TFIIIB onto DNA.</text>
</comment>
<keyword evidence="1" id="KW-0678">Repressor</keyword>
<feature type="region of interest" description="Disordered" evidence="2">
    <location>
        <begin position="67"/>
        <end position="111"/>
    </location>
</feature>
<keyword evidence="1" id="KW-0539">Nucleus</keyword>
<sequence length="359" mass="40490">MKYLPLRDIDTINNAINFSTQDLHIIGMCDVYTLKAAGGDKKLYKYIEEKLETKHQELLDLAASLSPPASEGMSELSKKDKLAASATPATPATPATEQDGKKTRKRSRVTPEIDLSRDTAFGSFTEMSARRTFAYLIATLNAAHPDYDFSYVLRPEDFKKERSLRTIMNNVDSTMQHLRPKQTQYLALPSSHSSMVTASNDIWSARMWTLLDNEMSLQDCEKYSYAPAIDPLYAEEGAIWTMHYFFFNKRRKRVCYFHIRALSVISHSPVYKHLRDSEGAGKRASYWLGDKAGDAGYDEDMEYLGESSDDEDVDRIRYSDLDQIRNGISQGYWGCADSADLPARGPGSVTDEIGASMEI</sequence>
<dbReference type="OrthoDB" id="277029at2759"/>
<dbReference type="FunFam" id="3.40.1000.50:FF:000004">
    <property type="entry name" value="Repressor of RNA polymerase III transcription MAF1"/>
    <property type="match status" value="1"/>
</dbReference>
<dbReference type="Proteomes" id="UP000503462">
    <property type="component" value="Chromosome 1"/>
</dbReference>
<dbReference type="GO" id="GO:0005634">
    <property type="term" value="C:nucleus"/>
    <property type="evidence" value="ECO:0007669"/>
    <property type="project" value="UniProtKB-SubCell"/>
</dbReference>
<dbReference type="PANTHER" id="PTHR22504">
    <property type="entry name" value="REPRESSOR OF RNA POLYMERASE III TRANSCRIPTION MAF1"/>
    <property type="match status" value="1"/>
</dbReference>